<dbReference type="InterPro" id="IPR000719">
    <property type="entry name" value="Prot_kinase_dom"/>
</dbReference>
<evidence type="ECO:0000313" key="3">
    <source>
        <dbReference type="Proteomes" id="UP001556367"/>
    </source>
</evidence>
<accession>A0ABR3JW37</accession>
<dbReference type="InterPro" id="IPR040976">
    <property type="entry name" value="Pkinase_fungal"/>
</dbReference>
<dbReference type="Proteomes" id="UP001556367">
    <property type="component" value="Unassembled WGS sequence"/>
</dbReference>
<sequence length="642" mass="71577">MSQSTFISHQAPNSEDIRNAIKVELLGKVTVDSEQILRRLHTEAVPASFVASFLHDFEDRNIDAISALKDIVADAEGSGKQPKKADEKRMYLHLQTIFDDITNFDPASAKYKRRFYNTAEKVKGETHLSGFPSVSPDFGCGTIPVDPQKLFTWRGMDSFLEVKPSSSQGVIPKNPDKETVLKTLAQTADYGRLHMSSRPFQLFSVAVVISGFKFVVAIFDRDGATVSSDFDMWSDTEVFVRVIRQIACGLSPVELGADPSVQELKVNSPLYQQILKKSAALCVPSNFSGFPSYRITCPRQLRPRPATPYATTRDVSWVSDLWVTIGPPIWSSLTLCGRATTVWRVTRMENRILKNSWRRSDRDSESDIYQSIPIHPVGVAEFLQGGDATVPGSNDIIRIDNLRTTPTPTFAPSGQPTLILHRLVLKTTGRALWEGDSFLEIVKGVRAALKGHKSLCAQNILHRDISPGNILLSADPYPKPGEEGFLTDLEFARLQTIVKQDIQEHPLKNDDIAQSKHVQWQDAKRGAAMTGTLHFMAVELVHAMADNRQIEHKVHHDVESFIWFFAYAVARRLINVSSNVKEPDVKKHVSSFFADAWAGASVTSVLMAKRALFPILPPLDICHLIPAPILSLFDTLQRLMPN</sequence>
<evidence type="ECO:0000313" key="2">
    <source>
        <dbReference type="EMBL" id="KAL0960123.1"/>
    </source>
</evidence>
<keyword evidence="3" id="KW-1185">Reference proteome</keyword>
<reference evidence="3" key="1">
    <citation type="submission" date="2024-06" db="EMBL/GenBank/DDBJ databases">
        <title>Multi-omics analyses provide insights into the biosynthesis of the anticancer antibiotic pleurotin in Hohenbuehelia grisea.</title>
        <authorList>
            <person name="Weaver J.A."/>
            <person name="Alberti F."/>
        </authorList>
    </citation>
    <scope>NUCLEOTIDE SEQUENCE [LARGE SCALE GENOMIC DNA]</scope>
    <source>
        <strain evidence="3">T-177</strain>
    </source>
</reference>
<protein>
    <recommendedName>
        <fullName evidence="1">Protein kinase domain-containing protein</fullName>
    </recommendedName>
</protein>
<dbReference type="PANTHER" id="PTHR38248">
    <property type="entry name" value="FUNK1 6"/>
    <property type="match status" value="1"/>
</dbReference>
<name>A0ABR3JW37_9AGAR</name>
<dbReference type="SUPFAM" id="SSF56112">
    <property type="entry name" value="Protein kinase-like (PK-like)"/>
    <property type="match status" value="1"/>
</dbReference>
<dbReference type="InterPro" id="IPR011009">
    <property type="entry name" value="Kinase-like_dom_sf"/>
</dbReference>
<dbReference type="PROSITE" id="PS50011">
    <property type="entry name" value="PROTEIN_KINASE_DOM"/>
    <property type="match status" value="1"/>
</dbReference>
<dbReference type="InterPro" id="IPR008266">
    <property type="entry name" value="Tyr_kinase_AS"/>
</dbReference>
<dbReference type="EMBL" id="JASNQZ010000002">
    <property type="protein sequence ID" value="KAL0960123.1"/>
    <property type="molecule type" value="Genomic_DNA"/>
</dbReference>
<evidence type="ECO:0000259" key="1">
    <source>
        <dbReference type="PROSITE" id="PS50011"/>
    </source>
</evidence>
<comment type="caution">
    <text evidence="2">The sequence shown here is derived from an EMBL/GenBank/DDBJ whole genome shotgun (WGS) entry which is preliminary data.</text>
</comment>
<feature type="domain" description="Protein kinase" evidence="1">
    <location>
        <begin position="319"/>
        <end position="642"/>
    </location>
</feature>
<dbReference type="Pfam" id="PF17667">
    <property type="entry name" value="Pkinase_fungal"/>
    <property type="match status" value="1"/>
</dbReference>
<organism evidence="2 3">
    <name type="scientific">Hohenbuehelia grisea</name>
    <dbReference type="NCBI Taxonomy" id="104357"/>
    <lineage>
        <taxon>Eukaryota</taxon>
        <taxon>Fungi</taxon>
        <taxon>Dikarya</taxon>
        <taxon>Basidiomycota</taxon>
        <taxon>Agaricomycotina</taxon>
        <taxon>Agaricomycetes</taxon>
        <taxon>Agaricomycetidae</taxon>
        <taxon>Agaricales</taxon>
        <taxon>Pleurotineae</taxon>
        <taxon>Pleurotaceae</taxon>
        <taxon>Hohenbuehelia</taxon>
    </lineage>
</organism>
<gene>
    <name evidence="2" type="ORF">HGRIS_011764</name>
</gene>
<proteinExistence type="predicted"/>
<dbReference type="Gene3D" id="1.10.510.10">
    <property type="entry name" value="Transferase(Phosphotransferase) domain 1"/>
    <property type="match status" value="1"/>
</dbReference>
<dbReference type="PROSITE" id="PS00109">
    <property type="entry name" value="PROTEIN_KINASE_TYR"/>
    <property type="match status" value="1"/>
</dbReference>
<dbReference type="PANTHER" id="PTHR38248:SF2">
    <property type="entry name" value="FUNK1 11"/>
    <property type="match status" value="1"/>
</dbReference>